<comment type="caution">
    <text evidence="3">The sequence shown here is derived from an EMBL/GenBank/DDBJ whole genome shotgun (WGS) entry which is preliminary data.</text>
</comment>
<dbReference type="GO" id="GO:0008093">
    <property type="term" value="F:cytoskeletal anchor activity"/>
    <property type="evidence" value="ECO:0007669"/>
    <property type="project" value="TreeGrafter"/>
</dbReference>
<dbReference type="Proteomes" id="UP001430356">
    <property type="component" value="Unassembled WGS sequence"/>
</dbReference>
<dbReference type="PANTHER" id="PTHR46756:SF18">
    <property type="entry name" value="GAS2-LIKE PROTEIN PICKLED EGGS"/>
    <property type="match status" value="1"/>
</dbReference>
<dbReference type="InterPro" id="IPR036872">
    <property type="entry name" value="CH_dom_sf"/>
</dbReference>
<dbReference type="AlphaFoldDB" id="A0AAW0F549"/>
<dbReference type="PANTHER" id="PTHR46756">
    <property type="entry name" value="TRANSGELIN"/>
    <property type="match status" value="1"/>
</dbReference>
<feature type="compositionally biased region" description="Low complexity" evidence="1">
    <location>
        <begin position="511"/>
        <end position="522"/>
    </location>
</feature>
<accession>A0AAW0F549</accession>
<sequence length="700" mass="76854">MSVSFTEQDRADLREIFRIFDFSKVEKVDETVAQAEKAGRPPATVFDDLYRLFKIEKLPDRDEAAKRLHLAVSDATSADVESALRRSEMRGFTERDAVRSLERKFSVQRLDPRVSQASRNHLSSPRFNSIEEPSELLRTSSSLRHVTVNEMSLTSNTAMGACGAGAEGTPEVSLVLLRPASKLSAAPTRENLDEIMGEEVREWVARMVGSRYNADVLAMPNFIDALRSGVVLHVLLQKMEDPPVADDHLKLPKRTTGFFVRDNVATFLATAKKRYGLVDAQLFTDSDLVDGKSDRQVVTCLMAIARIAYCAGTIKTAPSIIMYDHEIEQQQNRLSHTDLDRIVEEAEADEELPALAKHHDSPPASVGTSPTAPQSGNESRAPDTPPASHDTAEVQQTAPTQEEHVADPEAVDGEKPHSTPTAANSSERHQSHHSLSSRTSSAVVDSADVAASPASPSQVSPPPADQRTRSPSIIEKVVDVSEVPPQPPREEPTVTPRDSPRDAAPPSAQRSPTPASEAPATAEDGDVGVAPPPPEAAKDVGNTSSAEAAAEERRGSGDSGGRVFYLRDGMLRNAKPTPKEEREFEEHRKKAGPRVVWKHPSSPLAATTAPRYHSRHWDGIDVALGRHLNEHYTRHPASPWRFRMVATTAGEYVLYNRLSAHKRVVYLRIIQANLFLRNAGKLQSWVDIDESLEALEKQEP</sequence>
<dbReference type="GO" id="GO:0051015">
    <property type="term" value="F:actin filament binding"/>
    <property type="evidence" value="ECO:0007669"/>
    <property type="project" value="TreeGrafter"/>
</dbReference>
<reference evidence="3 4" key="1">
    <citation type="journal article" date="2021" name="MBio">
        <title>A New Model Trypanosomatid, Novymonas esmeraldas: Genomic Perception of Its 'Candidatus Pandoraea novymonadis' Endosymbiont.</title>
        <authorList>
            <person name="Zakharova A."/>
            <person name="Saura A."/>
            <person name="Butenko A."/>
            <person name="Podesvova L."/>
            <person name="Warmusova S."/>
            <person name="Kostygov A.Y."/>
            <person name="Nenarokova A."/>
            <person name="Lukes J."/>
            <person name="Opperdoes F.R."/>
            <person name="Yurchenko V."/>
        </authorList>
    </citation>
    <scope>NUCLEOTIDE SEQUENCE [LARGE SCALE GENOMIC DNA]</scope>
    <source>
        <strain evidence="3 4">E262AT.01</strain>
    </source>
</reference>
<dbReference type="GO" id="GO:0005884">
    <property type="term" value="C:actin filament"/>
    <property type="evidence" value="ECO:0007669"/>
    <property type="project" value="TreeGrafter"/>
</dbReference>
<dbReference type="Gene3D" id="1.10.418.10">
    <property type="entry name" value="Calponin-like domain"/>
    <property type="match status" value="1"/>
</dbReference>
<evidence type="ECO:0000259" key="2">
    <source>
        <dbReference type="PROSITE" id="PS50021"/>
    </source>
</evidence>
<feature type="compositionally biased region" description="Polar residues" evidence="1">
    <location>
        <begin position="366"/>
        <end position="378"/>
    </location>
</feature>
<protein>
    <recommendedName>
        <fullName evidence="2">Calponin-homology (CH) domain-containing protein</fullName>
    </recommendedName>
</protein>
<feature type="region of interest" description="Disordered" evidence="1">
    <location>
        <begin position="357"/>
        <end position="610"/>
    </location>
</feature>
<feature type="compositionally biased region" description="Basic and acidic residues" evidence="1">
    <location>
        <begin position="401"/>
        <end position="417"/>
    </location>
</feature>
<evidence type="ECO:0000313" key="4">
    <source>
        <dbReference type="Proteomes" id="UP001430356"/>
    </source>
</evidence>
<keyword evidence="4" id="KW-1185">Reference proteome</keyword>
<proteinExistence type="predicted"/>
<dbReference type="SUPFAM" id="SSF47576">
    <property type="entry name" value="Calponin-homology domain, CH-domain"/>
    <property type="match status" value="1"/>
</dbReference>
<dbReference type="PROSITE" id="PS50021">
    <property type="entry name" value="CH"/>
    <property type="match status" value="1"/>
</dbReference>
<dbReference type="GO" id="GO:0051764">
    <property type="term" value="P:actin crosslink formation"/>
    <property type="evidence" value="ECO:0007669"/>
    <property type="project" value="TreeGrafter"/>
</dbReference>
<dbReference type="InterPro" id="IPR001715">
    <property type="entry name" value="CH_dom"/>
</dbReference>
<dbReference type="EMBL" id="JAECZO010000006">
    <property type="protein sequence ID" value="KAK7200576.1"/>
    <property type="molecule type" value="Genomic_DNA"/>
</dbReference>
<dbReference type="SMART" id="SM00033">
    <property type="entry name" value="CH"/>
    <property type="match status" value="1"/>
</dbReference>
<feature type="domain" description="Calponin-homology (CH)" evidence="2">
    <location>
        <begin position="194"/>
        <end position="309"/>
    </location>
</feature>
<name>A0AAW0F549_9TRYP</name>
<organism evidence="3 4">
    <name type="scientific">Novymonas esmeraldas</name>
    <dbReference type="NCBI Taxonomy" id="1808958"/>
    <lineage>
        <taxon>Eukaryota</taxon>
        <taxon>Discoba</taxon>
        <taxon>Euglenozoa</taxon>
        <taxon>Kinetoplastea</taxon>
        <taxon>Metakinetoplastina</taxon>
        <taxon>Trypanosomatida</taxon>
        <taxon>Trypanosomatidae</taxon>
        <taxon>Novymonas</taxon>
    </lineage>
</organism>
<feature type="compositionally biased region" description="Low complexity" evidence="1">
    <location>
        <begin position="433"/>
        <end position="458"/>
    </location>
</feature>
<evidence type="ECO:0000256" key="1">
    <source>
        <dbReference type="SAM" id="MobiDB-lite"/>
    </source>
</evidence>
<evidence type="ECO:0000313" key="3">
    <source>
        <dbReference type="EMBL" id="KAK7200576.1"/>
    </source>
</evidence>
<dbReference type="Pfam" id="PF00307">
    <property type="entry name" value="CH"/>
    <property type="match status" value="1"/>
</dbReference>
<gene>
    <name evidence="3" type="ORF">NESM_000113500</name>
</gene>
<feature type="compositionally biased region" description="Basic and acidic residues" evidence="1">
    <location>
        <begin position="577"/>
        <end position="588"/>
    </location>
</feature>